<dbReference type="Proteomes" id="UP000643207">
    <property type="component" value="Unassembled WGS sequence"/>
</dbReference>
<dbReference type="EMBL" id="JAERRA010000001">
    <property type="protein sequence ID" value="MBL0718868.1"/>
    <property type="molecule type" value="Genomic_DNA"/>
</dbReference>
<feature type="region of interest" description="Disordered" evidence="1">
    <location>
        <begin position="74"/>
        <end position="116"/>
    </location>
</feature>
<sequence length="190" mass="20281">MKPLRSARPLRRPLGLLRVLGGLLLVALVVQALALAARHGALQGLHLHLELRLDTHPLPAQAAAAPLPLPSLSWPPGPGERVEAMPAPAGPWADDPRPAREAAHDRAHALAHAQGLAEHRHDLLQADWLGADPDPAEDSRSTGPAWHPPQAGPGLPAAAPGQALRRPRPRAEAWVDWQPAPPQRPPRVRA</sequence>
<protein>
    <submittedName>
        <fullName evidence="2">Uncharacterized protein</fullName>
    </submittedName>
</protein>
<evidence type="ECO:0000313" key="2">
    <source>
        <dbReference type="EMBL" id="MBL0718868.1"/>
    </source>
</evidence>
<feature type="compositionally biased region" description="Pro residues" evidence="1">
    <location>
        <begin position="179"/>
        <end position="190"/>
    </location>
</feature>
<dbReference type="RefSeq" id="WP_201823913.1">
    <property type="nucleotide sequence ID" value="NZ_JAERRA010000001.1"/>
</dbReference>
<reference evidence="2 3" key="1">
    <citation type="submission" date="2021-01" db="EMBL/GenBank/DDBJ databases">
        <title>Piscinibacter sp. Jin2 Genome sequencing and assembly.</title>
        <authorList>
            <person name="Kim I."/>
        </authorList>
    </citation>
    <scope>NUCLEOTIDE SEQUENCE [LARGE SCALE GENOMIC DNA]</scope>
    <source>
        <strain evidence="2 3">Jin2</strain>
    </source>
</reference>
<name>A0A9X0XD90_9BURK</name>
<feature type="compositionally biased region" description="Low complexity" evidence="1">
    <location>
        <begin position="152"/>
        <end position="164"/>
    </location>
</feature>
<evidence type="ECO:0000313" key="3">
    <source>
        <dbReference type="Proteomes" id="UP000643207"/>
    </source>
</evidence>
<feature type="region of interest" description="Disordered" evidence="1">
    <location>
        <begin position="129"/>
        <end position="190"/>
    </location>
</feature>
<evidence type="ECO:0000256" key="1">
    <source>
        <dbReference type="SAM" id="MobiDB-lite"/>
    </source>
</evidence>
<dbReference type="AlphaFoldDB" id="A0A9X0XD90"/>
<gene>
    <name evidence="2" type="ORF">JI742_03095</name>
</gene>
<comment type="caution">
    <text evidence="2">The sequence shown here is derived from an EMBL/GenBank/DDBJ whole genome shotgun (WGS) entry which is preliminary data.</text>
</comment>
<accession>A0A9X0XD90</accession>
<proteinExistence type="predicted"/>
<organism evidence="2 3">
    <name type="scientific">Aquariibacter lacus</name>
    <dbReference type="NCBI Taxonomy" id="2801332"/>
    <lineage>
        <taxon>Bacteria</taxon>
        <taxon>Pseudomonadati</taxon>
        <taxon>Pseudomonadota</taxon>
        <taxon>Betaproteobacteria</taxon>
        <taxon>Burkholderiales</taxon>
        <taxon>Sphaerotilaceae</taxon>
        <taxon>Aquariibacter</taxon>
    </lineage>
</organism>
<keyword evidence="3" id="KW-1185">Reference proteome</keyword>
<feature type="compositionally biased region" description="Basic and acidic residues" evidence="1">
    <location>
        <begin position="94"/>
        <end position="108"/>
    </location>
</feature>